<feature type="domain" description="AAA+ ATPase" evidence="4">
    <location>
        <begin position="8"/>
        <end position="180"/>
    </location>
</feature>
<dbReference type="InterPro" id="IPR001270">
    <property type="entry name" value="ClpA/B"/>
</dbReference>
<keyword evidence="5" id="KW-1185">Reference proteome</keyword>
<dbReference type="InterPro" id="IPR004948">
    <property type="entry name" value="Nuc-triphosphatase_THEP1"/>
</dbReference>
<accession>A0AAJ7CGA2</accession>
<dbReference type="GO" id="GO:0017111">
    <property type="term" value="F:ribonucleoside triphosphate phosphatase activity"/>
    <property type="evidence" value="ECO:0007669"/>
    <property type="project" value="InterPro"/>
</dbReference>
<dbReference type="GO" id="GO:0005524">
    <property type="term" value="F:ATP binding"/>
    <property type="evidence" value="ECO:0007669"/>
    <property type="project" value="UniProtKB-KW"/>
</dbReference>
<reference evidence="6" key="1">
    <citation type="submission" date="2025-08" db="UniProtKB">
        <authorList>
            <consortium name="RefSeq"/>
        </authorList>
    </citation>
    <scope>IDENTIFICATION</scope>
</reference>
<dbReference type="PANTHER" id="PTHR43146:SF1">
    <property type="entry name" value="CANCER-RELATED NUCLEOSIDE-TRIPHOSPHATASE"/>
    <property type="match status" value="1"/>
</dbReference>
<protein>
    <submittedName>
        <fullName evidence="6">Cancer-related nucleoside-triphosphatase homolog</fullName>
    </submittedName>
</protein>
<dbReference type="Proteomes" id="UP000694920">
    <property type="component" value="Unplaced"/>
</dbReference>
<dbReference type="SMART" id="SM00382">
    <property type="entry name" value="AAA"/>
    <property type="match status" value="1"/>
</dbReference>
<dbReference type="RefSeq" id="XP_015610171.1">
    <property type="nucleotide sequence ID" value="XM_015754685.2"/>
</dbReference>
<keyword evidence="1" id="KW-0547">Nucleotide-binding</keyword>
<dbReference type="Gene3D" id="3.40.50.300">
    <property type="entry name" value="P-loop containing nucleotide triphosphate hydrolases"/>
    <property type="match status" value="1"/>
</dbReference>
<dbReference type="PANTHER" id="PTHR43146">
    <property type="entry name" value="CANCER-RELATED NUCLEOSIDE-TRIPHOSPHATASE"/>
    <property type="match status" value="1"/>
</dbReference>
<dbReference type="PRINTS" id="PR00300">
    <property type="entry name" value="CLPPROTEASEA"/>
</dbReference>
<keyword evidence="2" id="KW-0378">Hydrolase</keyword>
<name>A0AAJ7CGA2_CEPCN</name>
<evidence type="ECO:0000313" key="5">
    <source>
        <dbReference type="Proteomes" id="UP000694920"/>
    </source>
</evidence>
<dbReference type="KEGG" id="ccin:107274997"/>
<evidence type="ECO:0000256" key="3">
    <source>
        <dbReference type="ARBA" id="ARBA00022840"/>
    </source>
</evidence>
<dbReference type="AlphaFoldDB" id="A0AAJ7CGA2"/>
<gene>
    <name evidence="6" type="primary">LOC107274997</name>
</gene>
<dbReference type="SUPFAM" id="SSF52540">
    <property type="entry name" value="P-loop containing nucleoside triphosphate hydrolases"/>
    <property type="match status" value="1"/>
</dbReference>
<evidence type="ECO:0000256" key="1">
    <source>
        <dbReference type="ARBA" id="ARBA00022741"/>
    </source>
</evidence>
<organism evidence="5 6">
    <name type="scientific">Cephus cinctus</name>
    <name type="common">Wheat stem sawfly</name>
    <dbReference type="NCBI Taxonomy" id="211228"/>
    <lineage>
        <taxon>Eukaryota</taxon>
        <taxon>Metazoa</taxon>
        <taxon>Ecdysozoa</taxon>
        <taxon>Arthropoda</taxon>
        <taxon>Hexapoda</taxon>
        <taxon>Insecta</taxon>
        <taxon>Pterygota</taxon>
        <taxon>Neoptera</taxon>
        <taxon>Endopterygota</taxon>
        <taxon>Hymenoptera</taxon>
        <taxon>Cephoidea</taxon>
        <taxon>Cephidae</taxon>
        <taxon>Cephus</taxon>
    </lineage>
</organism>
<evidence type="ECO:0000259" key="4">
    <source>
        <dbReference type="SMART" id="SM00382"/>
    </source>
</evidence>
<proteinExistence type="predicted"/>
<dbReference type="InterPro" id="IPR003593">
    <property type="entry name" value="AAA+_ATPase"/>
</dbReference>
<dbReference type="Pfam" id="PF03266">
    <property type="entry name" value="NTPase_1"/>
    <property type="match status" value="1"/>
</dbReference>
<evidence type="ECO:0000313" key="6">
    <source>
        <dbReference type="RefSeq" id="XP_015610171.1"/>
    </source>
</evidence>
<dbReference type="InterPro" id="IPR027417">
    <property type="entry name" value="P-loop_NTPase"/>
</dbReference>
<evidence type="ECO:0000256" key="2">
    <source>
        <dbReference type="ARBA" id="ARBA00022801"/>
    </source>
</evidence>
<dbReference type="GeneID" id="107274997"/>
<keyword evidence="3" id="KW-0067">ATP-binding</keyword>
<sequence>MDDSAAKRFTHVLLTGPPGIGKTTVCKKLATILGNCTNKFDGFYTEELRGSAGSRIGFDVIRVTDPGARTALARSMNVVEHPDRYKHRVGNYCVFIDDFEKVALPVFQVKTDVLLIDEIGKMEMFSDRFKNEVSNAFFEKNNKKPFVVATIPQNKGRFPSLLEKLRTFNACKIINVNYQNRDKLPEEIAKIISKVLAE</sequence>